<keyword evidence="8" id="KW-0902">Two-component regulatory system</keyword>
<feature type="transmembrane region" description="Helical" evidence="10">
    <location>
        <begin position="84"/>
        <end position="103"/>
    </location>
</feature>
<dbReference type="SUPFAM" id="SSF55785">
    <property type="entry name" value="PYP-like sensor domain (PAS domain)"/>
    <property type="match status" value="2"/>
</dbReference>
<dbReference type="Pfam" id="PF02518">
    <property type="entry name" value="HATPase_c"/>
    <property type="match status" value="1"/>
</dbReference>
<keyword evidence="6" id="KW-0418">Kinase</keyword>
<dbReference type="InterPro" id="IPR036097">
    <property type="entry name" value="HisK_dim/P_sf"/>
</dbReference>
<feature type="transmembrane region" description="Helical" evidence="10">
    <location>
        <begin position="168"/>
        <end position="193"/>
    </location>
</feature>
<dbReference type="Gene3D" id="3.30.450.20">
    <property type="entry name" value="PAS domain"/>
    <property type="match status" value="2"/>
</dbReference>
<feature type="transmembrane region" description="Helical" evidence="10">
    <location>
        <begin position="236"/>
        <end position="257"/>
    </location>
</feature>
<evidence type="ECO:0000256" key="1">
    <source>
        <dbReference type="ARBA" id="ARBA00000085"/>
    </source>
</evidence>
<dbReference type="Pfam" id="PF00072">
    <property type="entry name" value="Response_reg"/>
    <property type="match status" value="1"/>
</dbReference>
<evidence type="ECO:0000256" key="4">
    <source>
        <dbReference type="ARBA" id="ARBA00022679"/>
    </source>
</evidence>
<dbReference type="InterPro" id="IPR001789">
    <property type="entry name" value="Sig_transdc_resp-reg_receiver"/>
</dbReference>
<protein>
    <recommendedName>
        <fullName evidence="2">histidine kinase</fullName>
        <ecNumber evidence="2">2.7.13.3</ecNumber>
    </recommendedName>
</protein>
<dbReference type="Gene3D" id="1.10.287.130">
    <property type="match status" value="1"/>
</dbReference>
<dbReference type="SMART" id="SM00091">
    <property type="entry name" value="PAS"/>
    <property type="match status" value="2"/>
</dbReference>
<dbReference type="NCBIfam" id="TIGR00229">
    <property type="entry name" value="sensory_box"/>
    <property type="match status" value="2"/>
</dbReference>
<dbReference type="Pfam" id="PF17158">
    <property type="entry name" value="MASE4"/>
    <property type="match status" value="1"/>
</dbReference>
<dbReference type="SUPFAM" id="SSF52172">
    <property type="entry name" value="CheY-like"/>
    <property type="match status" value="1"/>
</dbReference>
<keyword evidence="3 9" id="KW-0597">Phosphoprotein</keyword>
<accession>A0ABS5GAK2</accession>
<keyword evidence="5" id="KW-0547">Nucleotide-binding</keyword>
<evidence type="ECO:0000313" key="15">
    <source>
        <dbReference type="EMBL" id="MBR1137626.1"/>
    </source>
</evidence>
<evidence type="ECO:0000256" key="5">
    <source>
        <dbReference type="ARBA" id="ARBA00022741"/>
    </source>
</evidence>
<evidence type="ECO:0000259" key="13">
    <source>
        <dbReference type="PROSITE" id="PS50112"/>
    </source>
</evidence>
<keyword evidence="7" id="KW-0067">ATP-binding</keyword>
<dbReference type="CDD" id="cd00082">
    <property type="entry name" value="HisKA"/>
    <property type="match status" value="1"/>
</dbReference>
<feature type="domain" description="PAS" evidence="13">
    <location>
        <begin position="440"/>
        <end position="503"/>
    </location>
</feature>
<dbReference type="InterPro" id="IPR000700">
    <property type="entry name" value="PAS-assoc_C"/>
</dbReference>
<dbReference type="InterPro" id="IPR013767">
    <property type="entry name" value="PAS_fold"/>
</dbReference>
<feature type="domain" description="PAS" evidence="13">
    <location>
        <begin position="314"/>
        <end position="384"/>
    </location>
</feature>
<feature type="transmembrane region" description="Helical" evidence="10">
    <location>
        <begin position="205"/>
        <end position="224"/>
    </location>
</feature>
<dbReference type="PROSITE" id="PS50110">
    <property type="entry name" value="RESPONSE_REGULATORY"/>
    <property type="match status" value="1"/>
</dbReference>
<sequence>MQNVEDTREIFLSASPATRRDQFVALAAVAISASLFVAAAPFAKVQLAAMPAFVASYQSALALNDLITALLLFSQFVLLRSRALLWLASGYLFTAPAAFLHTLAFPGLFSPTGLMGSGPQTAVWIYMIWHGGFPLFVAAYALHSHRSIHESVQDSIKRSFQVASVSRSLLLAIVGVSIALTTLVWFVITYEAALPALISGGTANFALKVVVGATWCVTLAALLLLAQRRPYTILDLWVMVVLCAWLFDLALSSLLNAARFDLGYYAGRLYGLLAASFVLGVLLADNVGLQSKLTRLLQQQHRQSQNERAHFIARERLLSAVVESSNDAIITLTLHGKITSWNRAAEQLFGYDGSEALGSDIGLIVPTERRGEVDRLLERIGRGEKIEHHETMRSHKDGHELDVSLSVSPVLDARGTVIGASKVARDITESKRTRHALSRETEERRRIFETSQDLILIADAQGTLIQVSPSANAILGYRPEEMVGRDAGDFVYPPELESFRSQMLACRGGHDIHNFEAQFLHKEGRAVILNWMASWSEPVQRHFFIGRDLTEKRAAEAQFRQAQKMEAVGQLTGGVAHDFNNILTVITGSIGILAESVADRPELASLAKLIDDSADRGARLTQQLLAFARKQPLQPADIDVNALLVETADLLRPTLGEQIEIERILADDPCTALADPDQLATAIVNLALNARDAMPQGGKLTLETASVALDQDYANANSEVAIGDYVMIAVSDTGCGIPPAYLDKVFDPFFSTKGVGKGTGLGLSMVFGFVKQSGGHIKIYSEVGHGTSIKLYLPRSAASSTAATARHDTPDYRGGDETVLVVEDDPLVRQHVIAQVTSLGYRTLAAGNAAEALDVLERHPEIDLLFTDVIMPGAMNGRQLAEAAQKQRRSLKTLFTSGYTENAIVHHGRLDAGVLLLAKPYRKPELARMIRIALDA</sequence>
<feature type="modified residue" description="4-aspartylphosphate" evidence="9">
    <location>
        <position position="868"/>
    </location>
</feature>
<evidence type="ECO:0000259" key="12">
    <source>
        <dbReference type="PROSITE" id="PS50110"/>
    </source>
</evidence>
<keyword evidence="16" id="KW-1185">Reference proteome</keyword>
<dbReference type="InterPro" id="IPR003661">
    <property type="entry name" value="HisK_dim/P_dom"/>
</dbReference>
<dbReference type="SMART" id="SM00388">
    <property type="entry name" value="HisKA"/>
    <property type="match status" value="1"/>
</dbReference>
<feature type="domain" description="Response regulatory" evidence="12">
    <location>
        <begin position="818"/>
        <end position="934"/>
    </location>
</feature>
<dbReference type="Pfam" id="PF00989">
    <property type="entry name" value="PAS"/>
    <property type="match status" value="2"/>
</dbReference>
<dbReference type="InterPro" id="IPR003594">
    <property type="entry name" value="HATPase_dom"/>
</dbReference>
<evidence type="ECO:0000256" key="8">
    <source>
        <dbReference type="ARBA" id="ARBA00023012"/>
    </source>
</evidence>
<evidence type="ECO:0000259" key="11">
    <source>
        <dbReference type="PROSITE" id="PS50109"/>
    </source>
</evidence>
<dbReference type="EC" id="2.7.13.3" evidence="2"/>
<dbReference type="CDD" id="cd18161">
    <property type="entry name" value="REC_hyHK_blue-like"/>
    <property type="match status" value="1"/>
</dbReference>
<dbReference type="Gene3D" id="3.30.565.10">
    <property type="entry name" value="Histidine kinase-like ATPase, C-terminal domain"/>
    <property type="match status" value="1"/>
</dbReference>
<feature type="transmembrane region" description="Helical" evidence="10">
    <location>
        <begin position="123"/>
        <end position="142"/>
    </location>
</feature>
<evidence type="ECO:0000313" key="16">
    <source>
        <dbReference type="Proteomes" id="UP001314635"/>
    </source>
</evidence>
<comment type="catalytic activity">
    <reaction evidence="1">
        <text>ATP + protein L-histidine = ADP + protein N-phospho-L-histidine.</text>
        <dbReference type="EC" id="2.7.13.3"/>
    </reaction>
</comment>
<dbReference type="PROSITE" id="PS50112">
    <property type="entry name" value="PAS"/>
    <property type="match status" value="2"/>
</dbReference>
<dbReference type="InterPro" id="IPR035965">
    <property type="entry name" value="PAS-like_dom_sf"/>
</dbReference>
<evidence type="ECO:0000256" key="6">
    <source>
        <dbReference type="ARBA" id="ARBA00022777"/>
    </source>
</evidence>
<evidence type="ECO:0000256" key="10">
    <source>
        <dbReference type="SAM" id="Phobius"/>
    </source>
</evidence>
<dbReference type="SMART" id="SM00387">
    <property type="entry name" value="HATPase_c"/>
    <property type="match status" value="1"/>
</dbReference>
<dbReference type="EMBL" id="JAFCLK010000015">
    <property type="protein sequence ID" value="MBR1137626.1"/>
    <property type="molecule type" value="Genomic_DNA"/>
</dbReference>
<keyword evidence="10" id="KW-0812">Transmembrane</keyword>
<dbReference type="InterPro" id="IPR036890">
    <property type="entry name" value="HATPase_C_sf"/>
</dbReference>
<dbReference type="Pfam" id="PF00512">
    <property type="entry name" value="HisKA"/>
    <property type="match status" value="1"/>
</dbReference>
<dbReference type="InterPro" id="IPR000014">
    <property type="entry name" value="PAS"/>
</dbReference>
<evidence type="ECO:0000256" key="9">
    <source>
        <dbReference type="PROSITE-ProRule" id="PRU00169"/>
    </source>
</evidence>
<dbReference type="InterPro" id="IPR005467">
    <property type="entry name" value="His_kinase_dom"/>
</dbReference>
<evidence type="ECO:0000256" key="2">
    <source>
        <dbReference type="ARBA" id="ARBA00012438"/>
    </source>
</evidence>
<dbReference type="InterPro" id="IPR004358">
    <property type="entry name" value="Sig_transdc_His_kin-like_C"/>
</dbReference>
<feature type="transmembrane region" description="Helical" evidence="10">
    <location>
        <begin position="23"/>
        <end position="43"/>
    </location>
</feature>
<dbReference type="SUPFAM" id="SSF47384">
    <property type="entry name" value="Homodimeric domain of signal transducing histidine kinase"/>
    <property type="match status" value="1"/>
</dbReference>
<feature type="domain" description="PAC" evidence="14">
    <location>
        <begin position="387"/>
        <end position="439"/>
    </location>
</feature>
<comment type="caution">
    <text evidence="15">The sequence shown here is derived from an EMBL/GenBank/DDBJ whole genome shotgun (WGS) entry which is preliminary data.</text>
</comment>
<reference evidence="16" key="1">
    <citation type="journal article" date="2021" name="ISME J.">
        <title>Evolutionary origin and ecological implication of a unique nif island in free-living Bradyrhizobium lineages.</title>
        <authorList>
            <person name="Tao J."/>
        </authorList>
    </citation>
    <scope>NUCLEOTIDE SEQUENCE [LARGE SCALE GENOMIC DNA]</scope>
    <source>
        <strain evidence="16">SZCCT0094</strain>
    </source>
</reference>
<dbReference type="PRINTS" id="PR00344">
    <property type="entry name" value="BCTRLSENSOR"/>
</dbReference>
<evidence type="ECO:0000256" key="7">
    <source>
        <dbReference type="ARBA" id="ARBA00022840"/>
    </source>
</evidence>
<dbReference type="SUPFAM" id="SSF55874">
    <property type="entry name" value="ATPase domain of HSP90 chaperone/DNA topoisomerase II/histidine kinase"/>
    <property type="match status" value="1"/>
</dbReference>
<dbReference type="CDD" id="cd00130">
    <property type="entry name" value="PAS"/>
    <property type="match status" value="2"/>
</dbReference>
<dbReference type="InterPro" id="IPR033424">
    <property type="entry name" value="MASE4"/>
</dbReference>
<dbReference type="PROSITE" id="PS50113">
    <property type="entry name" value="PAC"/>
    <property type="match status" value="1"/>
</dbReference>
<dbReference type="RefSeq" id="WP_172238341.1">
    <property type="nucleotide sequence ID" value="NZ_JABFDP010000019.1"/>
</dbReference>
<evidence type="ECO:0000259" key="14">
    <source>
        <dbReference type="PROSITE" id="PS50113"/>
    </source>
</evidence>
<keyword evidence="4" id="KW-0808">Transferase</keyword>
<dbReference type="Gene3D" id="3.40.50.2300">
    <property type="match status" value="1"/>
</dbReference>
<dbReference type="PANTHER" id="PTHR43065:SF49">
    <property type="entry name" value="HISTIDINE KINASE"/>
    <property type="match status" value="1"/>
</dbReference>
<evidence type="ECO:0000256" key="3">
    <source>
        <dbReference type="ARBA" id="ARBA00022553"/>
    </source>
</evidence>
<dbReference type="InterPro" id="IPR011006">
    <property type="entry name" value="CheY-like_superfamily"/>
</dbReference>
<gene>
    <name evidence="15" type="ORF">JQ619_17805</name>
</gene>
<dbReference type="Proteomes" id="UP001314635">
    <property type="component" value="Unassembled WGS sequence"/>
</dbReference>
<keyword evidence="10" id="KW-1133">Transmembrane helix</keyword>
<proteinExistence type="predicted"/>
<dbReference type="PANTHER" id="PTHR43065">
    <property type="entry name" value="SENSOR HISTIDINE KINASE"/>
    <property type="match status" value="1"/>
</dbReference>
<feature type="transmembrane region" description="Helical" evidence="10">
    <location>
        <begin position="49"/>
        <end position="72"/>
    </location>
</feature>
<keyword evidence="10" id="KW-0472">Membrane</keyword>
<organism evidence="15 16">
    <name type="scientific">Bradyrhizobium denitrificans</name>
    <dbReference type="NCBI Taxonomy" id="2734912"/>
    <lineage>
        <taxon>Bacteria</taxon>
        <taxon>Pseudomonadati</taxon>
        <taxon>Pseudomonadota</taxon>
        <taxon>Alphaproteobacteria</taxon>
        <taxon>Hyphomicrobiales</taxon>
        <taxon>Nitrobacteraceae</taxon>
        <taxon>Bradyrhizobium</taxon>
    </lineage>
</organism>
<name>A0ABS5GAK2_9BRAD</name>
<dbReference type="SMART" id="SM00448">
    <property type="entry name" value="REC"/>
    <property type="match status" value="1"/>
</dbReference>
<feature type="domain" description="Histidine kinase" evidence="11">
    <location>
        <begin position="574"/>
        <end position="797"/>
    </location>
</feature>
<dbReference type="PROSITE" id="PS50109">
    <property type="entry name" value="HIS_KIN"/>
    <property type="match status" value="1"/>
</dbReference>